<dbReference type="GO" id="GO:0005886">
    <property type="term" value="C:plasma membrane"/>
    <property type="evidence" value="ECO:0007669"/>
    <property type="project" value="TreeGrafter"/>
</dbReference>
<dbReference type="Pfam" id="PF00072">
    <property type="entry name" value="Response_reg"/>
    <property type="match status" value="2"/>
</dbReference>
<dbReference type="PANTHER" id="PTHR43047">
    <property type="entry name" value="TWO-COMPONENT HISTIDINE PROTEIN KINASE"/>
    <property type="match status" value="1"/>
</dbReference>
<dbReference type="GO" id="GO:0000155">
    <property type="term" value="F:phosphorelay sensor kinase activity"/>
    <property type="evidence" value="ECO:0007669"/>
    <property type="project" value="InterPro"/>
</dbReference>
<keyword evidence="4 9" id="KW-0597">Phosphoprotein</keyword>
<comment type="similarity">
    <text evidence="2">In the N-terminal section; belongs to the phytochrome family.</text>
</comment>
<keyword evidence="5" id="KW-0808">Transferase</keyword>
<dbReference type="InterPro" id="IPR000014">
    <property type="entry name" value="PAS"/>
</dbReference>
<keyword evidence="7" id="KW-0902">Two-component regulatory system</keyword>
<evidence type="ECO:0000313" key="17">
    <source>
        <dbReference type="Proteomes" id="UP000292459"/>
    </source>
</evidence>
<dbReference type="SMART" id="SM00091">
    <property type="entry name" value="PAS"/>
    <property type="match status" value="2"/>
</dbReference>
<feature type="domain" description="Histidine kinase" evidence="12">
    <location>
        <begin position="727"/>
        <end position="956"/>
    </location>
</feature>
<dbReference type="PROSITE" id="PS50110">
    <property type="entry name" value="RESPONSE_REGULATORY"/>
    <property type="match status" value="2"/>
</dbReference>
<dbReference type="CDD" id="cd00156">
    <property type="entry name" value="REC"/>
    <property type="match status" value="1"/>
</dbReference>
<dbReference type="Pfam" id="PF01590">
    <property type="entry name" value="GAF"/>
    <property type="match status" value="1"/>
</dbReference>
<dbReference type="SUPFAM" id="SSF55781">
    <property type="entry name" value="GAF domain-like"/>
    <property type="match status" value="1"/>
</dbReference>
<feature type="modified residue" description="4-aspartylphosphate" evidence="9">
    <location>
        <position position="59"/>
    </location>
</feature>
<feature type="coiled-coil region" evidence="10">
    <location>
        <begin position="423"/>
        <end position="461"/>
    </location>
</feature>
<keyword evidence="10" id="KW-0175">Coiled coil</keyword>
<accession>A0A4Q7E1W5</accession>
<dbReference type="Pfam" id="PF02518">
    <property type="entry name" value="HATPase_c"/>
    <property type="match status" value="1"/>
</dbReference>
<dbReference type="Gene3D" id="3.40.50.2300">
    <property type="match status" value="2"/>
</dbReference>
<dbReference type="Pfam" id="PF08447">
    <property type="entry name" value="PAS_3"/>
    <property type="match status" value="1"/>
</dbReference>
<evidence type="ECO:0000256" key="3">
    <source>
        <dbReference type="ARBA" id="ARBA00012438"/>
    </source>
</evidence>
<dbReference type="InterPro" id="IPR001610">
    <property type="entry name" value="PAC"/>
</dbReference>
<evidence type="ECO:0000259" key="14">
    <source>
        <dbReference type="PROSITE" id="PS50112"/>
    </source>
</evidence>
<dbReference type="InterPro" id="IPR035965">
    <property type="entry name" value="PAS-like_dom_sf"/>
</dbReference>
<evidence type="ECO:0000256" key="5">
    <source>
        <dbReference type="ARBA" id="ARBA00022679"/>
    </source>
</evidence>
<name>A0A4Q7E1W5_9CYAN</name>
<dbReference type="RefSeq" id="WP_084607026.1">
    <property type="nucleotide sequence ID" value="NZ_QVFV01000008.1"/>
</dbReference>
<evidence type="ECO:0000259" key="15">
    <source>
        <dbReference type="PROSITE" id="PS50113"/>
    </source>
</evidence>
<keyword evidence="17" id="KW-1185">Reference proteome</keyword>
<dbReference type="PROSITE" id="PS50113">
    <property type="entry name" value="PAC"/>
    <property type="match status" value="2"/>
</dbReference>
<comment type="caution">
    <text evidence="16">The sequence shown here is derived from an EMBL/GenBank/DDBJ whole genome shotgun (WGS) entry which is preliminary data.</text>
</comment>
<comment type="catalytic activity">
    <reaction evidence="1">
        <text>ATP + protein L-histidine = ADP + protein N-phospho-L-histidine.</text>
        <dbReference type="EC" id="2.7.13.3"/>
    </reaction>
</comment>
<evidence type="ECO:0000256" key="10">
    <source>
        <dbReference type="SAM" id="Coils"/>
    </source>
</evidence>
<dbReference type="InterPro" id="IPR005467">
    <property type="entry name" value="His_kinase_dom"/>
</dbReference>
<dbReference type="FunFam" id="3.30.565.10:FF:000010">
    <property type="entry name" value="Sensor histidine kinase RcsC"/>
    <property type="match status" value="1"/>
</dbReference>
<dbReference type="SMART" id="SM00388">
    <property type="entry name" value="HisKA"/>
    <property type="match status" value="1"/>
</dbReference>
<feature type="domain" description="Response regulatory" evidence="13">
    <location>
        <begin position="984"/>
        <end position="1102"/>
    </location>
</feature>
<dbReference type="PROSITE" id="PS50109">
    <property type="entry name" value="HIS_KIN"/>
    <property type="match status" value="1"/>
</dbReference>
<gene>
    <name evidence="16" type="ORF">DYY88_21330</name>
</gene>
<dbReference type="NCBIfam" id="TIGR00229">
    <property type="entry name" value="sensory_box"/>
    <property type="match status" value="2"/>
</dbReference>
<dbReference type="SMART" id="SM00448">
    <property type="entry name" value="REC"/>
    <property type="match status" value="2"/>
</dbReference>
<dbReference type="InterPro" id="IPR004358">
    <property type="entry name" value="Sig_transdc_His_kin-like_C"/>
</dbReference>
<dbReference type="Gene3D" id="3.30.565.10">
    <property type="entry name" value="Histidine kinase-like ATPase, C-terminal domain"/>
    <property type="match status" value="1"/>
</dbReference>
<evidence type="ECO:0000256" key="2">
    <source>
        <dbReference type="ARBA" id="ARBA00006402"/>
    </source>
</evidence>
<dbReference type="InterPro" id="IPR003661">
    <property type="entry name" value="HisK_dim/P_dom"/>
</dbReference>
<protein>
    <recommendedName>
        <fullName evidence="8">Circadian input-output histidine kinase CikA</fullName>
        <ecNumber evidence="3">2.7.13.3</ecNumber>
    </recommendedName>
</protein>
<feature type="domain" description="PAS" evidence="14">
    <location>
        <begin position="458"/>
        <end position="528"/>
    </location>
</feature>
<evidence type="ECO:0000256" key="4">
    <source>
        <dbReference type="ARBA" id="ARBA00022553"/>
    </source>
</evidence>
<organism evidence="16 17">
    <name type="scientific">Leptolyngbya iicbica LK</name>
    <dbReference type="NCBI Taxonomy" id="2294035"/>
    <lineage>
        <taxon>Bacteria</taxon>
        <taxon>Bacillati</taxon>
        <taxon>Cyanobacteriota</taxon>
        <taxon>Cyanophyceae</taxon>
        <taxon>Leptolyngbyales</taxon>
        <taxon>Leptolyngbyaceae</taxon>
        <taxon>Leptolyngbya group</taxon>
        <taxon>Leptolyngbya</taxon>
        <taxon>Leptolyngbya iicbica</taxon>
    </lineage>
</organism>
<evidence type="ECO:0000259" key="13">
    <source>
        <dbReference type="PROSITE" id="PS50110"/>
    </source>
</evidence>
<dbReference type="InterPro" id="IPR036097">
    <property type="entry name" value="HisK_dim/P_sf"/>
</dbReference>
<dbReference type="PANTHER" id="PTHR43047:SF63">
    <property type="entry name" value="HISTIDINE KINASE"/>
    <property type="match status" value="1"/>
</dbReference>
<dbReference type="SUPFAM" id="SSF55874">
    <property type="entry name" value="ATPase domain of HSP90 chaperone/DNA topoisomerase II/histidine kinase"/>
    <property type="match status" value="1"/>
</dbReference>
<dbReference type="SUPFAM" id="SSF52172">
    <property type="entry name" value="CheY-like"/>
    <property type="match status" value="2"/>
</dbReference>
<dbReference type="SUPFAM" id="SSF55785">
    <property type="entry name" value="PYP-like sensor domain (PAS domain)"/>
    <property type="match status" value="3"/>
</dbReference>
<feature type="domain" description="PAC" evidence="15">
    <location>
        <begin position="657"/>
        <end position="709"/>
    </location>
</feature>
<sequence length="1105" mass="123475">MMDPNSLTLLLLEDSEDDELLLLRHLKRSGFDVVWERVQTATELITALPKCPWNLIISDYNMSGFTASEALSLVQQSRLDIPFIVVSGTIGETVAVALMKAGANDYLMKNNLTRLAESIRRELREANVRKQRRRAETALLYSQTQTRAFLAGIPDIIFVIGADGIYQEVLSIPPDRDVCFGGIDPVGHSVFDFSLPELAELKMRATLQAISTGELQVYEQAIEINGEQHYEEVRVVKVDTDEAMLIIRDITEQKQAELKLAKRDRYMTALVEIQQLLLSTPVNQALYDFILPVLAEMSGADRAYVFEQVRDEAHDCWVSQTVEWCQPGVASQQNNPRLQNLHCQRDLPWLYEQFRTVGVVNCPVSQIPWPERQYLVDQGIRSILEVPLIANGEMFGFIGLDDCHAEKEWDAVEAEMLRSLATAIALAKEREQAATALANLNQELESRVAQRTAALQKSEAQLQAFLNFAPSIIYAKDLQGRYTLVNHAFLELFACRFDDIIGKTEDAIFLPQDAAQVRQNDQSILADEEFRRFEEVLTIHGKQRTFLSNKFLLRDSEGNLSNLCGISIDITERQEAQQLLASSEEKFRNLVENANDIIYILNSDGIFNYISPNWTEILGHDIDEVLNQPFQPFVHPKDVSQCLAFLDRILDTGQKQQGVEYRVKHKDGSWRWHTSNASPHYDSDGNIVGCLGIAHDISDRKQAEAKLQRTNTQLARATRLKDEFLANMSHELRTPLNAILGMTEGLQEQVFGSLNEGQLKALGTIERSSNHLLTLINDILDLSKVEAGQMELHLAPTSVATLCQNSLSFVRQQALKKQIQLQADIPDRLPDIVVDERRINQVLINLLSNAVKFTPTGGEITLKVELLDANDQQSLADIQTMRLSVIDTGIGIASHDRHKLFRPFVQIDGALNRRQMGTGLGLALVKRIVQLHGGQVEVTSEVGVGSCFRVDLPLGTGSTMPQQTSPLKPASSDPNLPASPHQPLILLAEDNEANLSTLSSYLQAKGYELIVARTGREALDQVAVHAPHLILMDVQMPEMDGLEAIRQIRQMPNPALAQVPIIALTALAMKGDRDRCIAAGANYYLSKPVKLRDLVTQIQGLLGRP</sequence>
<feature type="domain" description="PAS" evidence="14">
    <location>
        <begin position="583"/>
        <end position="653"/>
    </location>
</feature>
<reference evidence="16 17" key="1">
    <citation type="submission" date="2018-11" db="EMBL/GenBank/DDBJ databases">
        <title>Whole genome sequencing of an environmental sample.</title>
        <authorList>
            <person name="Sarangi A.N."/>
            <person name="Singh D."/>
            <person name="Tripathy S."/>
        </authorList>
    </citation>
    <scope>NUCLEOTIDE SEQUENCE [LARGE SCALE GENOMIC DNA]</scope>
    <source>
        <strain evidence="16 17">Lakshadweep</strain>
    </source>
</reference>
<dbReference type="CDD" id="cd00082">
    <property type="entry name" value="HisKA"/>
    <property type="match status" value="1"/>
</dbReference>
<evidence type="ECO:0000256" key="7">
    <source>
        <dbReference type="ARBA" id="ARBA00023012"/>
    </source>
</evidence>
<dbReference type="SUPFAM" id="SSF47384">
    <property type="entry name" value="Homodimeric domain of signal transducing histidine kinase"/>
    <property type="match status" value="1"/>
</dbReference>
<dbReference type="InterPro" id="IPR001789">
    <property type="entry name" value="Sig_transdc_resp-reg_receiver"/>
</dbReference>
<dbReference type="AlphaFoldDB" id="A0A4Q7E1W5"/>
<dbReference type="FunFam" id="1.10.287.130:FF:000145">
    <property type="entry name" value="Sensory transduction histidine kinase"/>
    <property type="match status" value="1"/>
</dbReference>
<dbReference type="CDD" id="cd16922">
    <property type="entry name" value="HATPase_EvgS-ArcB-TorS-like"/>
    <property type="match status" value="1"/>
</dbReference>
<dbReference type="InterPro" id="IPR036890">
    <property type="entry name" value="HATPase_C_sf"/>
</dbReference>
<dbReference type="Pfam" id="PF08448">
    <property type="entry name" value="PAS_4"/>
    <property type="match status" value="1"/>
</dbReference>
<dbReference type="CDD" id="cd00130">
    <property type="entry name" value="PAS"/>
    <property type="match status" value="2"/>
</dbReference>
<dbReference type="PROSITE" id="PS50112">
    <property type="entry name" value="PAS"/>
    <property type="match status" value="2"/>
</dbReference>
<dbReference type="GO" id="GO:0009927">
    <property type="term" value="F:histidine phosphotransfer kinase activity"/>
    <property type="evidence" value="ECO:0007669"/>
    <property type="project" value="TreeGrafter"/>
</dbReference>
<dbReference type="InterPro" id="IPR011006">
    <property type="entry name" value="CheY-like_superfamily"/>
</dbReference>
<evidence type="ECO:0000313" key="16">
    <source>
        <dbReference type="EMBL" id="RZM75478.1"/>
    </source>
</evidence>
<dbReference type="SMART" id="SM00086">
    <property type="entry name" value="PAC"/>
    <property type="match status" value="1"/>
</dbReference>
<dbReference type="InterPro" id="IPR003594">
    <property type="entry name" value="HATPase_dom"/>
</dbReference>
<dbReference type="InterPro" id="IPR013656">
    <property type="entry name" value="PAS_4"/>
</dbReference>
<dbReference type="PRINTS" id="PR00344">
    <property type="entry name" value="BCTRLSENSOR"/>
</dbReference>
<dbReference type="Gene3D" id="3.30.450.40">
    <property type="match status" value="1"/>
</dbReference>
<proteinExistence type="inferred from homology"/>
<dbReference type="EMBL" id="QVFV01000008">
    <property type="protein sequence ID" value="RZM75478.1"/>
    <property type="molecule type" value="Genomic_DNA"/>
</dbReference>
<dbReference type="SMART" id="SM00387">
    <property type="entry name" value="HATPase_c"/>
    <property type="match status" value="1"/>
</dbReference>
<dbReference type="InterPro" id="IPR013655">
    <property type="entry name" value="PAS_fold_3"/>
</dbReference>
<dbReference type="InterPro" id="IPR029016">
    <property type="entry name" value="GAF-like_dom_sf"/>
</dbReference>
<dbReference type="EC" id="2.7.13.3" evidence="3"/>
<feature type="modified residue" description="4-aspartylphosphate" evidence="9">
    <location>
        <position position="1033"/>
    </location>
</feature>
<evidence type="ECO:0000256" key="1">
    <source>
        <dbReference type="ARBA" id="ARBA00000085"/>
    </source>
</evidence>
<dbReference type="Proteomes" id="UP000292459">
    <property type="component" value="Unassembled WGS sequence"/>
</dbReference>
<dbReference type="Pfam" id="PF00512">
    <property type="entry name" value="HisKA"/>
    <property type="match status" value="1"/>
</dbReference>
<dbReference type="InterPro" id="IPR000700">
    <property type="entry name" value="PAS-assoc_C"/>
</dbReference>
<feature type="region of interest" description="Disordered" evidence="11">
    <location>
        <begin position="958"/>
        <end position="980"/>
    </location>
</feature>
<evidence type="ECO:0000256" key="6">
    <source>
        <dbReference type="ARBA" id="ARBA00022777"/>
    </source>
</evidence>
<evidence type="ECO:0000259" key="12">
    <source>
        <dbReference type="PROSITE" id="PS50109"/>
    </source>
</evidence>
<evidence type="ECO:0000256" key="11">
    <source>
        <dbReference type="SAM" id="MobiDB-lite"/>
    </source>
</evidence>
<keyword evidence="6" id="KW-0418">Kinase</keyword>
<feature type="domain" description="PAC" evidence="15">
    <location>
        <begin position="526"/>
        <end position="582"/>
    </location>
</feature>
<evidence type="ECO:0000256" key="8">
    <source>
        <dbReference type="ARBA" id="ARBA00074306"/>
    </source>
</evidence>
<evidence type="ECO:0000256" key="9">
    <source>
        <dbReference type="PROSITE-ProRule" id="PRU00169"/>
    </source>
</evidence>
<dbReference type="Gene3D" id="1.10.287.130">
    <property type="match status" value="1"/>
</dbReference>
<dbReference type="InterPro" id="IPR003018">
    <property type="entry name" value="GAF"/>
</dbReference>
<feature type="coiled-coil region" evidence="10">
    <location>
        <begin position="109"/>
        <end position="136"/>
    </location>
</feature>
<dbReference type="OrthoDB" id="9812358at2"/>
<feature type="domain" description="Response regulatory" evidence="13">
    <location>
        <begin position="8"/>
        <end position="124"/>
    </location>
</feature>
<dbReference type="Gene3D" id="3.30.450.20">
    <property type="entry name" value="PAS domain"/>
    <property type="match status" value="3"/>
</dbReference>